<keyword evidence="5 7" id="KW-1133">Transmembrane helix</keyword>
<gene>
    <name evidence="10" type="ORF">PsYK624_064450</name>
</gene>
<dbReference type="PANTHER" id="PTHR31204:SF1">
    <property type="entry name" value="SIGMA INTRACELLULAR RECEPTOR 2"/>
    <property type="match status" value="1"/>
</dbReference>
<dbReference type="InterPro" id="IPR033118">
    <property type="entry name" value="EXPERA"/>
</dbReference>
<keyword evidence="4" id="KW-0256">Endoplasmic reticulum</keyword>
<dbReference type="EMBL" id="BPQB01000016">
    <property type="protein sequence ID" value="GJE90316.1"/>
    <property type="molecule type" value="Genomic_DNA"/>
</dbReference>
<dbReference type="AlphaFoldDB" id="A0A9P3G8S6"/>
<name>A0A9P3G8S6_9APHY</name>
<keyword evidence="3 7" id="KW-0812">Transmembrane</keyword>
<feature type="transmembrane region" description="Helical" evidence="8">
    <location>
        <begin position="78"/>
        <end position="98"/>
    </location>
</feature>
<evidence type="ECO:0000256" key="6">
    <source>
        <dbReference type="ARBA" id="ARBA00023136"/>
    </source>
</evidence>
<evidence type="ECO:0000313" key="11">
    <source>
        <dbReference type="Proteomes" id="UP000703269"/>
    </source>
</evidence>
<evidence type="ECO:0000256" key="1">
    <source>
        <dbReference type="ARBA" id="ARBA00004477"/>
    </source>
</evidence>
<dbReference type="InterPro" id="IPR016964">
    <property type="entry name" value="Sigma2_recept"/>
</dbReference>
<dbReference type="GO" id="GO:0005789">
    <property type="term" value="C:endoplasmic reticulum membrane"/>
    <property type="evidence" value="ECO:0007669"/>
    <property type="project" value="UniProtKB-SubCell"/>
</dbReference>
<sequence length="194" mass="21454">MVKPLTERPLDLIYFCFFVIHIPATLLIDVQALYPAWLVPRFISVLPELYVGFSRDPLIGGVMGLLGSSENYNWFKTFLVLELCFQLPVFVIAARGLLNNSKSIYLLMLIYAASTATTTLPCLAVIIQTPTTSAETLAANIVSITTTERLMLLSSYLPFFLLPLGMTVDMAQRLTRLINAGISASETTGKVKQQ</sequence>
<feature type="transmembrane region" description="Helical" evidence="8">
    <location>
        <begin position="12"/>
        <end position="34"/>
    </location>
</feature>
<organism evidence="10 11">
    <name type="scientific">Phanerochaete sordida</name>
    <dbReference type="NCBI Taxonomy" id="48140"/>
    <lineage>
        <taxon>Eukaryota</taxon>
        <taxon>Fungi</taxon>
        <taxon>Dikarya</taxon>
        <taxon>Basidiomycota</taxon>
        <taxon>Agaricomycotina</taxon>
        <taxon>Agaricomycetes</taxon>
        <taxon>Polyporales</taxon>
        <taxon>Phanerochaetaceae</taxon>
        <taxon>Phanerochaete</taxon>
    </lineage>
</organism>
<dbReference type="PANTHER" id="PTHR31204">
    <property type="entry name" value="SIGMA INTRACELLULAR RECEPTOR 2"/>
    <property type="match status" value="1"/>
</dbReference>
<comment type="similarity">
    <text evidence="2">Belongs to the TMEM97/sigma-2 receptor family.</text>
</comment>
<evidence type="ECO:0000256" key="2">
    <source>
        <dbReference type="ARBA" id="ARBA00009096"/>
    </source>
</evidence>
<keyword evidence="11" id="KW-1185">Reference proteome</keyword>
<evidence type="ECO:0000256" key="3">
    <source>
        <dbReference type="ARBA" id="ARBA00022692"/>
    </source>
</evidence>
<evidence type="ECO:0000256" key="8">
    <source>
        <dbReference type="SAM" id="Phobius"/>
    </source>
</evidence>
<accession>A0A9P3G8S6</accession>
<evidence type="ECO:0000256" key="4">
    <source>
        <dbReference type="ARBA" id="ARBA00022824"/>
    </source>
</evidence>
<dbReference type="Pfam" id="PF05241">
    <property type="entry name" value="EBP"/>
    <property type="match status" value="1"/>
</dbReference>
<feature type="transmembrane region" description="Helical" evidence="8">
    <location>
        <begin position="105"/>
        <end position="127"/>
    </location>
</feature>
<keyword evidence="6 7" id="KW-0472">Membrane</keyword>
<dbReference type="PROSITE" id="PS51751">
    <property type="entry name" value="EXPERA"/>
    <property type="match status" value="1"/>
</dbReference>
<evidence type="ECO:0000256" key="5">
    <source>
        <dbReference type="ARBA" id="ARBA00022989"/>
    </source>
</evidence>
<comment type="caution">
    <text evidence="10">The sequence shown here is derived from an EMBL/GenBank/DDBJ whole genome shotgun (WGS) entry which is preliminary data.</text>
</comment>
<dbReference type="OrthoDB" id="433124at2759"/>
<dbReference type="PIRSF" id="PIRSF031032">
    <property type="entry name" value="TMP_97_prd"/>
    <property type="match status" value="1"/>
</dbReference>
<feature type="domain" description="EXPERA" evidence="9">
    <location>
        <begin position="10"/>
        <end position="167"/>
    </location>
</feature>
<dbReference type="InterPro" id="IPR051987">
    <property type="entry name" value="Sigma-2_receptor-like"/>
</dbReference>
<comment type="subcellular location">
    <subcellularLocation>
        <location evidence="1">Endoplasmic reticulum membrane</location>
        <topology evidence="1">Multi-pass membrane protein</topology>
    </subcellularLocation>
</comment>
<evidence type="ECO:0000313" key="10">
    <source>
        <dbReference type="EMBL" id="GJE90316.1"/>
    </source>
</evidence>
<feature type="transmembrane region" description="Helical" evidence="8">
    <location>
        <begin position="150"/>
        <end position="168"/>
    </location>
</feature>
<protein>
    <submittedName>
        <fullName evidence="10">DUF2781 domain-containing protein</fullName>
    </submittedName>
</protein>
<evidence type="ECO:0000256" key="7">
    <source>
        <dbReference type="PROSITE-ProRule" id="PRU01087"/>
    </source>
</evidence>
<dbReference type="Proteomes" id="UP000703269">
    <property type="component" value="Unassembled WGS sequence"/>
</dbReference>
<evidence type="ECO:0000259" key="9">
    <source>
        <dbReference type="PROSITE" id="PS51751"/>
    </source>
</evidence>
<reference evidence="10 11" key="1">
    <citation type="submission" date="2021-08" db="EMBL/GenBank/DDBJ databases">
        <title>Draft Genome Sequence of Phanerochaete sordida strain YK-624.</title>
        <authorList>
            <person name="Mori T."/>
            <person name="Dohra H."/>
            <person name="Suzuki T."/>
            <person name="Kawagishi H."/>
            <person name="Hirai H."/>
        </authorList>
    </citation>
    <scope>NUCLEOTIDE SEQUENCE [LARGE SCALE GENOMIC DNA]</scope>
    <source>
        <strain evidence="10 11">YK-624</strain>
    </source>
</reference>
<proteinExistence type="inferred from homology"/>